<dbReference type="Pfam" id="PF14833">
    <property type="entry name" value="NAD_binding_11"/>
    <property type="match status" value="1"/>
</dbReference>
<dbReference type="InterPro" id="IPR029154">
    <property type="entry name" value="HIBADH-like_NADP-bd"/>
</dbReference>
<dbReference type="InterPro" id="IPR036291">
    <property type="entry name" value="NAD(P)-bd_dom_sf"/>
</dbReference>
<dbReference type="EMBL" id="JAUSVP010000014">
    <property type="protein sequence ID" value="MDQ0449343.1"/>
    <property type="molecule type" value="Genomic_DNA"/>
</dbReference>
<feature type="domain" description="3-hydroxyisobutyrate dehydrogenase-like NAD-binding" evidence="4">
    <location>
        <begin position="163"/>
        <end position="281"/>
    </location>
</feature>
<protein>
    <submittedName>
        <fullName evidence="5">3-hydroxyisobutyrate dehydrogenase-like beta-hydroxyacid dehydrogenase</fullName>
    </submittedName>
</protein>
<feature type="domain" description="6-phosphogluconate dehydrogenase NADP-binding" evidence="3">
    <location>
        <begin position="2"/>
        <end position="154"/>
    </location>
</feature>
<dbReference type="Gene3D" id="3.40.50.720">
    <property type="entry name" value="NAD(P)-binding Rossmann-like Domain"/>
    <property type="match status" value="1"/>
</dbReference>
<dbReference type="InterPro" id="IPR015815">
    <property type="entry name" value="HIBADH-related"/>
</dbReference>
<dbReference type="InterPro" id="IPR013328">
    <property type="entry name" value="6PGD_dom2"/>
</dbReference>
<keyword evidence="1" id="KW-0560">Oxidoreductase</keyword>
<reference evidence="5 6" key="1">
    <citation type="submission" date="2023-07" db="EMBL/GenBank/DDBJ databases">
        <title>Genomic Encyclopedia of Type Strains, Phase IV (KMG-IV): sequencing the most valuable type-strain genomes for metagenomic binning, comparative biology and taxonomic classification.</title>
        <authorList>
            <person name="Goeker M."/>
        </authorList>
    </citation>
    <scope>NUCLEOTIDE SEQUENCE [LARGE SCALE GENOMIC DNA]</scope>
    <source>
        <strain evidence="5 6">DSM 19013</strain>
    </source>
</reference>
<evidence type="ECO:0000313" key="6">
    <source>
        <dbReference type="Proteomes" id="UP001231124"/>
    </source>
</evidence>
<gene>
    <name evidence="5" type="ORF">QO012_003860</name>
</gene>
<name>A0ABU0I402_9HYPH</name>
<dbReference type="SUPFAM" id="SSF51735">
    <property type="entry name" value="NAD(P)-binding Rossmann-fold domains"/>
    <property type="match status" value="1"/>
</dbReference>
<dbReference type="Pfam" id="PF03446">
    <property type="entry name" value="NAD_binding_2"/>
    <property type="match status" value="1"/>
</dbReference>
<evidence type="ECO:0000259" key="3">
    <source>
        <dbReference type="Pfam" id="PF03446"/>
    </source>
</evidence>
<dbReference type="Proteomes" id="UP001231124">
    <property type="component" value="Unassembled WGS sequence"/>
</dbReference>
<dbReference type="InterPro" id="IPR051265">
    <property type="entry name" value="HIBADH-related_NP60_sf"/>
</dbReference>
<evidence type="ECO:0000256" key="2">
    <source>
        <dbReference type="ARBA" id="ARBA00023027"/>
    </source>
</evidence>
<keyword evidence="6" id="KW-1185">Reference proteome</keyword>
<organism evidence="5 6">
    <name type="scientific">Methylobacterium aerolatum</name>
    <dbReference type="NCBI Taxonomy" id="418708"/>
    <lineage>
        <taxon>Bacteria</taxon>
        <taxon>Pseudomonadati</taxon>
        <taxon>Pseudomonadota</taxon>
        <taxon>Alphaproteobacteria</taxon>
        <taxon>Hyphomicrobiales</taxon>
        <taxon>Methylobacteriaceae</taxon>
        <taxon>Methylobacterium</taxon>
    </lineage>
</organism>
<accession>A0ABU0I402</accession>
<evidence type="ECO:0000256" key="1">
    <source>
        <dbReference type="ARBA" id="ARBA00023002"/>
    </source>
</evidence>
<dbReference type="InterPro" id="IPR008927">
    <property type="entry name" value="6-PGluconate_DH-like_C_sf"/>
</dbReference>
<dbReference type="PANTHER" id="PTHR43580">
    <property type="entry name" value="OXIDOREDUCTASE GLYR1-RELATED"/>
    <property type="match status" value="1"/>
</dbReference>
<dbReference type="SUPFAM" id="SSF48179">
    <property type="entry name" value="6-phosphogluconate dehydrogenase C-terminal domain-like"/>
    <property type="match status" value="1"/>
</dbReference>
<keyword evidence="2" id="KW-0520">NAD</keyword>
<evidence type="ECO:0000259" key="4">
    <source>
        <dbReference type="Pfam" id="PF14833"/>
    </source>
</evidence>
<dbReference type="PIRSF" id="PIRSF000103">
    <property type="entry name" value="HIBADH"/>
    <property type="match status" value="1"/>
</dbReference>
<proteinExistence type="predicted"/>
<dbReference type="PANTHER" id="PTHR43580:SF2">
    <property type="entry name" value="CYTOKINE-LIKE NUCLEAR FACTOR N-PAC"/>
    <property type="match status" value="1"/>
</dbReference>
<dbReference type="Gene3D" id="1.10.1040.10">
    <property type="entry name" value="N-(1-d-carboxylethyl)-l-norvaline Dehydrogenase, domain 2"/>
    <property type="match status" value="1"/>
</dbReference>
<comment type="caution">
    <text evidence="5">The sequence shown here is derived from an EMBL/GenBank/DDBJ whole genome shotgun (WGS) entry which is preliminary data.</text>
</comment>
<evidence type="ECO:0000313" key="5">
    <source>
        <dbReference type="EMBL" id="MDQ0449343.1"/>
    </source>
</evidence>
<sequence>MDVGIIGMGKMGRGMAASLARAGHTVRAWNRSPEGAQGIPGVTPVATAAEAFAGDAAITMLADDAALEAVVVEGGLLDGGGRPSVHLGMSTVSVALAERLTAIHGRAGIPYVSAPVFGRPDVAEAGKLNIVAAGPAEAIDGAAPVLDAMGAKTWRYGEDAKRANAVKLAGNFMIVAAIEAMGEACALSESHGVPGAEFLDLVMNTIFAAPIYKNYGGAIAASRYDPPGFGLSLGAKDVRLALQAAEGAGVPMPVASVLRDNLIEAIAHGDGAKDLAALAEVSRRRSRRG</sequence>
<dbReference type="InterPro" id="IPR006115">
    <property type="entry name" value="6PGDH_NADP-bd"/>
</dbReference>